<protein>
    <submittedName>
        <fullName evidence="1">Uncharacterized protein</fullName>
    </submittedName>
</protein>
<organism evidence="1 2">
    <name type="scientific">Cohnella boryungensis</name>
    <dbReference type="NCBI Taxonomy" id="768479"/>
    <lineage>
        <taxon>Bacteria</taxon>
        <taxon>Bacillati</taxon>
        <taxon>Bacillota</taxon>
        <taxon>Bacilli</taxon>
        <taxon>Bacillales</taxon>
        <taxon>Paenibacillaceae</taxon>
        <taxon>Cohnella</taxon>
    </lineage>
</organism>
<dbReference type="Proteomes" id="UP001595755">
    <property type="component" value="Unassembled WGS sequence"/>
</dbReference>
<accession>A0ABV8SDV8</accession>
<evidence type="ECO:0000313" key="1">
    <source>
        <dbReference type="EMBL" id="MFC4305088.1"/>
    </source>
</evidence>
<dbReference type="EMBL" id="JBHSED010000035">
    <property type="protein sequence ID" value="MFC4305088.1"/>
    <property type="molecule type" value="Genomic_DNA"/>
</dbReference>
<name>A0ABV8SDV8_9BACL</name>
<keyword evidence="2" id="KW-1185">Reference proteome</keyword>
<gene>
    <name evidence="1" type="ORF">ACFO1S_16770</name>
</gene>
<comment type="caution">
    <text evidence="1">The sequence shown here is derived from an EMBL/GenBank/DDBJ whole genome shotgun (WGS) entry which is preliminary data.</text>
</comment>
<reference evidence="2" key="1">
    <citation type="journal article" date="2019" name="Int. J. Syst. Evol. Microbiol.">
        <title>The Global Catalogue of Microorganisms (GCM) 10K type strain sequencing project: providing services to taxonomists for standard genome sequencing and annotation.</title>
        <authorList>
            <consortium name="The Broad Institute Genomics Platform"/>
            <consortium name="The Broad Institute Genome Sequencing Center for Infectious Disease"/>
            <person name="Wu L."/>
            <person name="Ma J."/>
        </authorList>
    </citation>
    <scope>NUCLEOTIDE SEQUENCE [LARGE SCALE GENOMIC DNA]</scope>
    <source>
        <strain evidence="2">CGMCC 4.1641</strain>
    </source>
</reference>
<evidence type="ECO:0000313" key="2">
    <source>
        <dbReference type="Proteomes" id="UP001595755"/>
    </source>
</evidence>
<proteinExistence type="predicted"/>
<sequence length="153" mass="17010">MKSIQPESATLSVVFALRVKAASKAQACESSMCQLSAKNLCLDRMRLTNEHGHEAWFAVERIEAIRWTSVESTGFSHQFKIVGQIRLAIRPDWSSRRHAVGSFPCHYRLPGSLHSDKTVWVIPTTNEPAFAQVLCQSIELPAPSQSFSLISAV</sequence>